<evidence type="ECO:0000313" key="3">
    <source>
        <dbReference type="Proteomes" id="UP000320235"/>
    </source>
</evidence>
<comment type="caution">
    <text evidence="2">The sequence shown here is derived from an EMBL/GenBank/DDBJ whole genome shotgun (WGS) entry which is preliminary data.</text>
</comment>
<evidence type="ECO:0000259" key="1">
    <source>
        <dbReference type="Pfam" id="PF12697"/>
    </source>
</evidence>
<dbReference type="EMBL" id="VFPE01000002">
    <property type="protein sequence ID" value="TQM28142.1"/>
    <property type="molecule type" value="Genomic_DNA"/>
</dbReference>
<protein>
    <submittedName>
        <fullName evidence="2">Pimeloyl-ACP methyl ester carboxylesterase</fullName>
    </submittedName>
</protein>
<keyword evidence="3" id="KW-1185">Reference proteome</keyword>
<dbReference type="GO" id="GO:0003824">
    <property type="term" value="F:catalytic activity"/>
    <property type="evidence" value="ECO:0007669"/>
    <property type="project" value="UniProtKB-ARBA"/>
</dbReference>
<accession>A0A543F2T7</accession>
<sequence length="249" mass="26128">MTEKRPPSPAPATIVLVPGFWLGEWAWDAVATRLHTAGVDVEALTLPGLQPGTTDADVTLDDQIAAVVAAISRASGPVVLVGHSGAGTVITGAADRAPASLSGLVFVDSGPVADGAVASPDLAPEVRSIELPDWQTLEAAGSSLDGLDPAARAEFRRRAVPHPAGPARQPIVLTDDRRHAIPVTLVCCSITAQQVREMTAAGHPWFQELGSYAAVELIDLPTGHWPMWSRPDDLADELRRIAVRSSSAR</sequence>
<organism evidence="2 3">
    <name type="scientific">Microbacterium kyungheense</name>
    <dbReference type="NCBI Taxonomy" id="1263636"/>
    <lineage>
        <taxon>Bacteria</taxon>
        <taxon>Bacillati</taxon>
        <taxon>Actinomycetota</taxon>
        <taxon>Actinomycetes</taxon>
        <taxon>Micrococcales</taxon>
        <taxon>Microbacteriaceae</taxon>
        <taxon>Microbacterium</taxon>
    </lineage>
</organism>
<dbReference type="Pfam" id="PF12697">
    <property type="entry name" value="Abhydrolase_6"/>
    <property type="match status" value="1"/>
</dbReference>
<dbReference type="InterPro" id="IPR029058">
    <property type="entry name" value="AB_hydrolase_fold"/>
</dbReference>
<dbReference type="PANTHER" id="PTHR37017">
    <property type="entry name" value="AB HYDROLASE-1 DOMAIN-CONTAINING PROTEIN-RELATED"/>
    <property type="match status" value="1"/>
</dbReference>
<feature type="domain" description="AB hydrolase-1" evidence="1">
    <location>
        <begin position="14"/>
        <end position="236"/>
    </location>
</feature>
<dbReference type="OrthoDB" id="9773549at2"/>
<dbReference type="Gene3D" id="3.40.50.1820">
    <property type="entry name" value="alpha/beta hydrolase"/>
    <property type="match status" value="1"/>
</dbReference>
<proteinExistence type="predicted"/>
<dbReference type="Proteomes" id="UP000320235">
    <property type="component" value="Unassembled WGS sequence"/>
</dbReference>
<dbReference type="RefSeq" id="WP_141894393.1">
    <property type="nucleotide sequence ID" value="NZ_BAABLH010000005.1"/>
</dbReference>
<gene>
    <name evidence="2" type="ORF">FB391_2196</name>
</gene>
<name>A0A543F2T7_9MICO</name>
<dbReference type="AlphaFoldDB" id="A0A543F2T7"/>
<dbReference type="InterPro" id="IPR000073">
    <property type="entry name" value="AB_hydrolase_1"/>
</dbReference>
<reference evidence="2 3" key="1">
    <citation type="submission" date="2019-06" db="EMBL/GenBank/DDBJ databases">
        <title>Sequencing the genomes of 1000 actinobacteria strains.</title>
        <authorList>
            <person name="Klenk H.-P."/>
        </authorList>
    </citation>
    <scope>NUCLEOTIDE SEQUENCE [LARGE SCALE GENOMIC DNA]</scope>
    <source>
        <strain evidence="2 3">DSM 105492</strain>
    </source>
</reference>
<dbReference type="InterPro" id="IPR052897">
    <property type="entry name" value="Sec-Metab_Biosynth_Hydrolase"/>
</dbReference>
<evidence type="ECO:0000313" key="2">
    <source>
        <dbReference type="EMBL" id="TQM28142.1"/>
    </source>
</evidence>
<dbReference type="PANTHER" id="PTHR37017:SF11">
    <property type="entry name" value="ESTERASE_LIPASE_THIOESTERASE DOMAIN-CONTAINING PROTEIN"/>
    <property type="match status" value="1"/>
</dbReference>
<dbReference type="SUPFAM" id="SSF53474">
    <property type="entry name" value="alpha/beta-Hydrolases"/>
    <property type="match status" value="1"/>
</dbReference>